<organism evidence="3 4">
    <name type="scientific">Anaerococcus prevotii ACS-065-V-Col13</name>
    <dbReference type="NCBI Taxonomy" id="879305"/>
    <lineage>
        <taxon>Bacteria</taxon>
        <taxon>Bacillati</taxon>
        <taxon>Bacillota</taxon>
        <taxon>Tissierellia</taxon>
        <taxon>Tissierellales</taxon>
        <taxon>Peptoniphilaceae</taxon>
        <taxon>Anaerococcus</taxon>
    </lineage>
</organism>
<protein>
    <submittedName>
        <fullName evidence="3">TIGR00268 family protein</fullName>
    </submittedName>
</protein>
<dbReference type="GO" id="GO:0006163">
    <property type="term" value="P:purine nucleotide metabolic process"/>
    <property type="evidence" value="ECO:0007669"/>
    <property type="project" value="UniProtKB-ARBA"/>
</dbReference>
<reference evidence="3 4" key="1">
    <citation type="submission" date="2011-01" db="EMBL/GenBank/DDBJ databases">
        <authorList>
            <person name="Durkin A.S."/>
            <person name="Madupu R."/>
            <person name="Torralba M."/>
            <person name="Gillis M."/>
            <person name="Methe B."/>
            <person name="Sutton G."/>
            <person name="Nelson K.E."/>
        </authorList>
    </citation>
    <scope>NUCLEOTIDE SEQUENCE [LARGE SCALE GENOMIC DNA]</scope>
    <source>
        <strain evidence="3 4">ACS-065-V-Col13</strain>
    </source>
</reference>
<dbReference type="EMBL" id="AEXM01000026">
    <property type="protein sequence ID" value="EGC81917.1"/>
    <property type="molecule type" value="Genomic_DNA"/>
</dbReference>
<comment type="caution">
    <text evidence="3">The sequence shown here is derived from an EMBL/GenBank/DDBJ whole genome shotgun (WGS) entry which is preliminary data.</text>
</comment>
<evidence type="ECO:0000313" key="4">
    <source>
        <dbReference type="Proteomes" id="UP000005286"/>
    </source>
</evidence>
<dbReference type="PANTHER" id="PTHR43169:SF2">
    <property type="entry name" value="NAD_GMP SYNTHASE DOMAIN-CONTAINING PROTEIN"/>
    <property type="match status" value="1"/>
</dbReference>
<proteinExistence type="predicted"/>
<feature type="domain" description="NAD/GMP synthase" evidence="2">
    <location>
        <begin position="5"/>
        <end position="86"/>
    </location>
</feature>
<dbReference type="Gene3D" id="3.40.50.620">
    <property type="entry name" value="HUPs"/>
    <property type="match status" value="1"/>
</dbReference>
<dbReference type="NCBIfam" id="TIGR00268">
    <property type="entry name" value="ATP-dependent sacrificial sulfur transferase LarE"/>
    <property type="match status" value="1"/>
</dbReference>
<dbReference type="PATRIC" id="fig|879305.3.peg.1048"/>
<feature type="active site" description="Nucleophile and sulfur donor" evidence="1">
    <location>
        <position position="180"/>
    </location>
</feature>
<dbReference type="GO" id="GO:0016783">
    <property type="term" value="F:sulfurtransferase activity"/>
    <property type="evidence" value="ECO:0007669"/>
    <property type="project" value="InterPro"/>
</dbReference>
<dbReference type="PANTHER" id="PTHR43169">
    <property type="entry name" value="EXSB FAMILY PROTEIN"/>
    <property type="match status" value="1"/>
</dbReference>
<keyword evidence="4" id="KW-1185">Reference proteome</keyword>
<dbReference type="InterPro" id="IPR014729">
    <property type="entry name" value="Rossmann-like_a/b/a_fold"/>
</dbReference>
<dbReference type="Proteomes" id="UP000005286">
    <property type="component" value="Unassembled WGS sequence"/>
</dbReference>
<evidence type="ECO:0000313" key="3">
    <source>
        <dbReference type="EMBL" id="EGC81917.1"/>
    </source>
</evidence>
<dbReference type="eggNOG" id="COG1606">
    <property type="taxonomic scope" value="Bacteria"/>
</dbReference>
<dbReference type="RefSeq" id="WP_004834963.1">
    <property type="nucleotide sequence ID" value="NZ_AEXM01000026.1"/>
</dbReference>
<dbReference type="InterPro" id="IPR052188">
    <property type="entry name" value="Ni-pincer_cofactor_biosynth"/>
</dbReference>
<dbReference type="InterPro" id="IPR005232">
    <property type="entry name" value="LarE"/>
</dbReference>
<dbReference type="CDD" id="cd01990">
    <property type="entry name" value="LarE-like"/>
    <property type="match status" value="1"/>
</dbReference>
<dbReference type="Pfam" id="PF02540">
    <property type="entry name" value="NAD_synthase"/>
    <property type="match status" value="1"/>
</dbReference>
<evidence type="ECO:0000259" key="2">
    <source>
        <dbReference type="Pfam" id="PF02540"/>
    </source>
</evidence>
<dbReference type="PIRSF" id="PIRSF006661">
    <property type="entry name" value="PP-lp_UCP006661"/>
    <property type="match status" value="1"/>
</dbReference>
<evidence type="ECO:0000256" key="1">
    <source>
        <dbReference type="PIRSR" id="PIRSR006661-1"/>
    </source>
</evidence>
<dbReference type="STRING" id="879305.HMPREF9290_0435"/>
<gene>
    <name evidence="3" type="ORF">HMPREF9290_0435</name>
</gene>
<dbReference type="AlphaFoldDB" id="F0GW67"/>
<name>F0GW67_9FIRM</name>
<dbReference type="SUPFAM" id="SSF52402">
    <property type="entry name" value="Adenine nucleotide alpha hydrolases-like"/>
    <property type="match status" value="1"/>
</dbReference>
<dbReference type="InterPro" id="IPR022310">
    <property type="entry name" value="NAD/GMP_synthase"/>
</dbReference>
<accession>F0GW67</accession>
<sequence length="286" mass="32839">MDSFNENKEKLNKRIKELLEDKFVLAFSGGVDSSLILKLASDLREEENDVVAIMYNTNTTPDGDLDNAQNLADDMDVKLEVVNIDVFDNEHIKNNTIDRCYHCKSFLFEQAFKLKDKLGYKYVVDGSNLDDNKVFRPGVKALNDKGVVSPLKECGFTKEMVRAYAKELGVSVYKRPSAPCLATRFPYNELIDTNKFEAINKAEVYLKDLGLRNVRVRVYGDNTRIEVDREDFDIVFEKVDEINEKLKNLGFKYVNLDLAGYRSGSMDEVVSKEDKLKLNPWLENER</sequence>